<feature type="transmembrane region" description="Helical" evidence="1">
    <location>
        <begin position="284"/>
        <end position="307"/>
    </location>
</feature>
<feature type="transmembrane region" description="Helical" evidence="1">
    <location>
        <begin position="158"/>
        <end position="178"/>
    </location>
</feature>
<dbReference type="EMBL" id="CP001631">
    <property type="protein sequence ID" value="ACU54466.1"/>
    <property type="molecule type" value="Genomic_DNA"/>
</dbReference>
<proteinExistence type="predicted"/>
<gene>
    <name evidence="2" type="ordered locus">Afer_1544</name>
</gene>
<organism evidence="2 3">
    <name type="scientific">Acidimicrobium ferrooxidans (strain DSM 10331 / JCM 15462 / NBRC 103882 / ICP)</name>
    <dbReference type="NCBI Taxonomy" id="525909"/>
    <lineage>
        <taxon>Bacteria</taxon>
        <taxon>Bacillati</taxon>
        <taxon>Actinomycetota</taxon>
        <taxon>Acidimicrobiia</taxon>
        <taxon>Acidimicrobiales</taxon>
        <taxon>Acidimicrobiaceae</taxon>
        <taxon>Acidimicrobium</taxon>
    </lineage>
</organism>
<keyword evidence="1" id="KW-0472">Membrane</keyword>
<keyword evidence="3" id="KW-1185">Reference proteome</keyword>
<feature type="transmembrane region" description="Helical" evidence="1">
    <location>
        <begin position="313"/>
        <end position="338"/>
    </location>
</feature>
<dbReference type="Proteomes" id="UP000000771">
    <property type="component" value="Chromosome"/>
</dbReference>
<keyword evidence="1" id="KW-0812">Transmembrane</keyword>
<name>C7M0F8_ACIFD</name>
<reference evidence="2 3" key="1">
    <citation type="journal article" date="2009" name="Stand. Genomic Sci.">
        <title>Complete genome sequence of Acidimicrobium ferrooxidans type strain (ICP).</title>
        <authorList>
            <person name="Clum A."/>
            <person name="Nolan M."/>
            <person name="Lang E."/>
            <person name="Glavina Del Rio T."/>
            <person name="Tice H."/>
            <person name="Copeland A."/>
            <person name="Cheng J.F."/>
            <person name="Lucas S."/>
            <person name="Chen F."/>
            <person name="Bruce D."/>
            <person name="Goodwin L."/>
            <person name="Pitluck S."/>
            <person name="Ivanova N."/>
            <person name="Mavrommatis K."/>
            <person name="Mikhailova N."/>
            <person name="Pati A."/>
            <person name="Chen A."/>
            <person name="Palaniappan K."/>
            <person name="Goker M."/>
            <person name="Spring S."/>
            <person name="Land M."/>
            <person name="Hauser L."/>
            <person name="Chang Y.J."/>
            <person name="Jeffries C.C."/>
            <person name="Chain P."/>
            <person name="Bristow J."/>
            <person name="Eisen J.A."/>
            <person name="Markowitz V."/>
            <person name="Hugenholtz P."/>
            <person name="Kyrpides N.C."/>
            <person name="Klenk H.P."/>
            <person name="Lapidus A."/>
        </authorList>
    </citation>
    <scope>NUCLEOTIDE SEQUENCE [LARGE SCALE GENOMIC DNA]</scope>
    <source>
        <strain evidence="3">DSM 10331 / JCM 15462 / NBRC 103882 / ICP</strain>
    </source>
</reference>
<dbReference type="KEGG" id="afo:Afer_1544"/>
<evidence type="ECO:0000313" key="3">
    <source>
        <dbReference type="Proteomes" id="UP000000771"/>
    </source>
</evidence>
<keyword evidence="1" id="KW-1133">Transmembrane helix</keyword>
<dbReference type="RefSeq" id="WP_015798945.1">
    <property type="nucleotide sequence ID" value="NC_013124.1"/>
</dbReference>
<feature type="transmembrane region" description="Helical" evidence="1">
    <location>
        <begin position="218"/>
        <end position="239"/>
    </location>
</feature>
<feature type="transmembrane region" description="Helical" evidence="1">
    <location>
        <begin position="245"/>
        <end position="264"/>
    </location>
</feature>
<dbReference type="AlphaFoldDB" id="C7M0F8"/>
<feature type="transmembrane region" description="Helical" evidence="1">
    <location>
        <begin position="125"/>
        <end position="152"/>
    </location>
</feature>
<accession>C7M0F8</accession>
<dbReference type="STRING" id="525909.Afer_1544"/>
<evidence type="ECO:0000256" key="1">
    <source>
        <dbReference type="SAM" id="Phobius"/>
    </source>
</evidence>
<feature type="transmembrane region" description="Helical" evidence="1">
    <location>
        <begin position="94"/>
        <end position="113"/>
    </location>
</feature>
<sequence length="411" mass="40945">MSPRALVRPGLWGLVTLVVGEAVLERDLHLLGGDSLAWVARVVAATVIALVAIGIAMPAAEHDSARSVAAELIVGVVAGAALVLPLAHGHRSDVVRGTWIAVGVSLGAVLGIVRRGARSRRRAVIVGMLVIAVVVAGRVPSGALAASVGAWLLGRTDAVAVVGLGILALALRIGVGRLDVRPSGPRRGADRPHGVVEAGLLRAPIATSTWLGLGRGRAAAGVALLLAGTATVAGLAALVRGDPAGAVPVVVGVLALGLVVGRPLGGFLDSRGLVALLPVRRSRVVRVSAAADLLVLAVAVLAGGLLAPVPLGLASSVVVVGLVGIAAATTGVACVIAVLHDRDVWTRNPVIPIVAMLAGALFVTAPAVQANLGLAQHALILEDVAAAASFGVVVGLAGVSFASWWGRDSRA</sequence>
<protein>
    <submittedName>
        <fullName evidence="2">Uncharacterized protein</fullName>
    </submittedName>
</protein>
<feature type="transmembrane region" description="Helical" evidence="1">
    <location>
        <begin position="384"/>
        <end position="405"/>
    </location>
</feature>
<feature type="transmembrane region" description="Helical" evidence="1">
    <location>
        <begin position="68"/>
        <end position="88"/>
    </location>
</feature>
<dbReference type="HOGENOM" id="CLU_668397_0_0_11"/>
<evidence type="ECO:0000313" key="2">
    <source>
        <dbReference type="EMBL" id="ACU54466.1"/>
    </source>
</evidence>
<feature type="transmembrane region" description="Helical" evidence="1">
    <location>
        <begin position="350"/>
        <end position="372"/>
    </location>
</feature>
<feature type="transmembrane region" description="Helical" evidence="1">
    <location>
        <begin position="36"/>
        <end position="56"/>
    </location>
</feature>